<reference evidence="4" key="1">
    <citation type="journal article" date="2021" name="PeerJ">
        <title>Extensive microbial diversity within the chicken gut microbiome revealed by metagenomics and culture.</title>
        <authorList>
            <person name="Gilroy R."/>
            <person name="Ravi A."/>
            <person name="Getino M."/>
            <person name="Pursley I."/>
            <person name="Horton D.L."/>
            <person name="Alikhan N.F."/>
            <person name="Baker D."/>
            <person name="Gharbi K."/>
            <person name="Hall N."/>
            <person name="Watson M."/>
            <person name="Adriaenssens E.M."/>
            <person name="Foster-Nyarko E."/>
            <person name="Jarju S."/>
            <person name="Secka A."/>
            <person name="Antonio M."/>
            <person name="Oren A."/>
            <person name="Chaudhuri R.R."/>
            <person name="La Ragione R."/>
            <person name="Hildebrand F."/>
            <person name="Pallen M.J."/>
        </authorList>
    </citation>
    <scope>NUCLEOTIDE SEQUENCE</scope>
    <source>
        <strain evidence="4">ChiGjej6B6-14162</strain>
    </source>
</reference>
<evidence type="ECO:0000313" key="4">
    <source>
        <dbReference type="EMBL" id="HIX73981.1"/>
    </source>
</evidence>
<evidence type="ECO:0000259" key="3">
    <source>
        <dbReference type="Pfam" id="PF13568"/>
    </source>
</evidence>
<accession>A0A9D1X7K6</accession>
<keyword evidence="2" id="KW-0812">Transmembrane</keyword>
<gene>
    <name evidence="4" type="ORF">H9977_02915</name>
</gene>
<evidence type="ECO:0000313" key="5">
    <source>
        <dbReference type="Proteomes" id="UP000886740"/>
    </source>
</evidence>
<dbReference type="AlphaFoldDB" id="A0A9D1X7K6"/>
<dbReference type="InterPro" id="IPR025665">
    <property type="entry name" value="Beta-barrel_OMP_2"/>
</dbReference>
<dbReference type="SUPFAM" id="SSF56925">
    <property type="entry name" value="OMPA-like"/>
    <property type="match status" value="1"/>
</dbReference>
<organism evidence="4 5">
    <name type="scientific">Candidatus Parabacteroides intestinipullorum</name>
    <dbReference type="NCBI Taxonomy" id="2838723"/>
    <lineage>
        <taxon>Bacteria</taxon>
        <taxon>Pseudomonadati</taxon>
        <taxon>Bacteroidota</taxon>
        <taxon>Bacteroidia</taxon>
        <taxon>Bacteroidales</taxon>
        <taxon>Tannerellaceae</taxon>
        <taxon>Parabacteroides</taxon>
    </lineage>
</organism>
<evidence type="ECO:0000256" key="2">
    <source>
        <dbReference type="SAM" id="Phobius"/>
    </source>
</evidence>
<keyword evidence="2" id="KW-0472">Membrane</keyword>
<dbReference type="Gene3D" id="2.40.160.20">
    <property type="match status" value="1"/>
</dbReference>
<evidence type="ECO:0000256" key="1">
    <source>
        <dbReference type="SAM" id="MobiDB-lite"/>
    </source>
</evidence>
<proteinExistence type="predicted"/>
<dbReference type="Proteomes" id="UP000886740">
    <property type="component" value="Unassembled WGS sequence"/>
</dbReference>
<feature type="domain" description="Outer membrane protein beta-barrel" evidence="3">
    <location>
        <begin position="238"/>
        <end position="386"/>
    </location>
</feature>
<feature type="region of interest" description="Disordered" evidence="1">
    <location>
        <begin position="91"/>
        <end position="112"/>
    </location>
</feature>
<reference evidence="4" key="2">
    <citation type="submission" date="2021-04" db="EMBL/GenBank/DDBJ databases">
        <authorList>
            <person name="Gilroy R."/>
        </authorList>
    </citation>
    <scope>NUCLEOTIDE SEQUENCE</scope>
    <source>
        <strain evidence="4">ChiGjej6B6-14162</strain>
    </source>
</reference>
<sequence>MKDKERDSLDDLFRSKLYDLEADTSPEDWESIVGRLPDVERRPIFLRHTFRYWAAAAVLALLISLGGIYLNKEMENEAVPLLAQEEKVMDEPESGSEEMPIVGHVGEDTSEKGNLLPERKVVSSGGRAARPLLAVVSDIRPTEIELPQEDLDLELERPQVRTVSKKKSRVATVVPGDQAGAYYAERSSVSSAQEYKSRDAKAQKWQVGLSSGSLSFKSENSVNRYVTNSDALRSESLLAMNAVSNSNSVDPKKTNIHHRIPFNVGLSAEYYLMPRLSLQFGVSYAYLVSDWKTNGVYHTKEERRLHFVGIPVSLSYTIAEWNKVRFYASAGAKAEVNVAGRQKMRLFSDDNVIALEEEKVRMKEWQWSVNAGLGASYPLVRFMSLFAEVGGAYYFDNGSAIETIYAEKPFNLNLQVGLRFGF</sequence>
<feature type="transmembrane region" description="Helical" evidence="2">
    <location>
        <begin position="50"/>
        <end position="70"/>
    </location>
</feature>
<protein>
    <submittedName>
        <fullName evidence="4">PorT family protein</fullName>
    </submittedName>
</protein>
<dbReference type="EMBL" id="DXEL01000025">
    <property type="protein sequence ID" value="HIX73981.1"/>
    <property type="molecule type" value="Genomic_DNA"/>
</dbReference>
<dbReference type="InterPro" id="IPR011250">
    <property type="entry name" value="OMP/PagP_B-barrel"/>
</dbReference>
<keyword evidence="2" id="KW-1133">Transmembrane helix</keyword>
<name>A0A9D1X7K6_9BACT</name>
<comment type="caution">
    <text evidence="4">The sequence shown here is derived from an EMBL/GenBank/DDBJ whole genome shotgun (WGS) entry which is preliminary data.</text>
</comment>
<dbReference type="Pfam" id="PF13568">
    <property type="entry name" value="OMP_b-brl_2"/>
    <property type="match status" value="1"/>
</dbReference>